<keyword evidence="2" id="KW-1185">Reference proteome</keyword>
<gene>
    <name evidence="1" type="ORF">E1I69_22050</name>
</gene>
<organism evidence="1 2">
    <name type="scientific">Bacillus timonensis</name>
    <dbReference type="NCBI Taxonomy" id="1033734"/>
    <lineage>
        <taxon>Bacteria</taxon>
        <taxon>Bacillati</taxon>
        <taxon>Bacillota</taxon>
        <taxon>Bacilli</taxon>
        <taxon>Bacillales</taxon>
        <taxon>Bacillaceae</taxon>
        <taxon>Bacillus</taxon>
    </lineage>
</organism>
<evidence type="ECO:0000313" key="1">
    <source>
        <dbReference type="EMBL" id="THE09501.1"/>
    </source>
</evidence>
<accession>A0A4S3PJB5</accession>
<evidence type="ECO:0000313" key="2">
    <source>
        <dbReference type="Proteomes" id="UP000306477"/>
    </source>
</evidence>
<dbReference type="RefSeq" id="WP_136381692.1">
    <property type="nucleotide sequence ID" value="NZ_SLUB01000075.1"/>
</dbReference>
<dbReference type="EMBL" id="SLUB01000075">
    <property type="protein sequence ID" value="THE09501.1"/>
    <property type="molecule type" value="Genomic_DNA"/>
</dbReference>
<name>A0A4S3PJB5_9BACI</name>
<protein>
    <submittedName>
        <fullName evidence="1">Uncharacterized protein</fullName>
    </submittedName>
</protein>
<dbReference type="OrthoDB" id="2937222at2"/>
<comment type="caution">
    <text evidence="1">The sequence shown here is derived from an EMBL/GenBank/DDBJ whole genome shotgun (WGS) entry which is preliminary data.</text>
</comment>
<proteinExistence type="predicted"/>
<dbReference type="AlphaFoldDB" id="A0A4S3PJB5"/>
<sequence>MFRLEFVNCFTQEVLRHAQYEDKDKDYVNEMLGTLRSVKEDMIIFDNAMNPFTALYLTHLVARENDVKTYRVFFKVKQSNKVVRS</sequence>
<dbReference type="Proteomes" id="UP000306477">
    <property type="component" value="Unassembled WGS sequence"/>
</dbReference>
<reference evidence="1 2" key="1">
    <citation type="journal article" date="2019" name="Indoor Air">
        <title>Impacts of indoor surface finishes on bacterial viability.</title>
        <authorList>
            <person name="Hu J."/>
            <person name="Maamar S.B."/>
            <person name="Glawe A.J."/>
            <person name="Gottel N."/>
            <person name="Gilbert J.A."/>
            <person name="Hartmann E.M."/>
        </authorList>
    </citation>
    <scope>NUCLEOTIDE SEQUENCE [LARGE SCALE GENOMIC DNA]</scope>
    <source>
        <strain evidence="1 2">AF060A6</strain>
    </source>
</reference>